<sequence>MDPLWLAQSKYRRRKYQECVEICTENLHRNPYDESFWYLKCRALTAIDWLDDIELDDDTLGDQLLDENAIAQMPRPGTSMNRPATGMSTAAGQLRTRTGRPVSSTGRPVSGFARPTSSALRQGTSLERALGTAGGRRMMTARPVTGSGRYVRLGTASMLEHCGDSFIDSDKIDIRKYAKKPGLARALGDYMLYVDHNPKRALELCSHSTKLTDYRDWWWKERLGKCYYQLGMFRDAEKQFLSSQKNCCTVLATLDLCKVYMKMDQPLKALEAFEKSLEKHKHSISLILGMSRCHDSVNNIEEALTLYKQVVQLEPSNVEALACLANDHFYNDQPEIALRYYRRLLQMGVNNAEIWNNVALCCFYSSQYDMTIHCFEKALALAVDEGMADVWYNVGHIAIAIGDIGLAYQAFKIAVSVDANHAESYNNLGVLELKRGSFEQARSNFQVAERIAPHLHEPKYNSALIAFDAGDYEESVEMANNSLEAFPEHEDSKDLLQQLDKILSLL</sequence>
<keyword evidence="1" id="KW-0802">TPR repeat</keyword>
<dbReference type="CDD" id="cd21341">
    <property type="entry name" value="TTC8_N"/>
    <property type="match status" value="1"/>
</dbReference>
<evidence type="ECO:0000313" key="3">
    <source>
        <dbReference type="EMBL" id="QDZ23627.1"/>
    </source>
</evidence>
<dbReference type="GO" id="GO:1905515">
    <property type="term" value="P:non-motile cilium assembly"/>
    <property type="evidence" value="ECO:0007669"/>
    <property type="project" value="InterPro"/>
</dbReference>
<dbReference type="GO" id="GO:0036064">
    <property type="term" value="C:ciliary basal body"/>
    <property type="evidence" value="ECO:0007669"/>
    <property type="project" value="TreeGrafter"/>
</dbReference>
<dbReference type="STRING" id="1764295.A0A5B8MTH4"/>
<dbReference type="PANTHER" id="PTHR44177">
    <property type="entry name" value="TETRATRICOPEPTIDE REPEAT PROTEIN 8"/>
    <property type="match status" value="1"/>
</dbReference>
<proteinExistence type="predicted"/>
<dbReference type="SMART" id="SM00028">
    <property type="entry name" value="TPR"/>
    <property type="match status" value="7"/>
</dbReference>
<dbReference type="OrthoDB" id="421121at2759"/>
<gene>
    <name evidence="3" type="ORF">A3770_11p61450</name>
</gene>
<evidence type="ECO:0000313" key="4">
    <source>
        <dbReference type="Proteomes" id="UP000316726"/>
    </source>
</evidence>
<dbReference type="PANTHER" id="PTHR44177:SF1">
    <property type="entry name" value="TETRATRICOPEPTIDE REPEAT PROTEIN 8"/>
    <property type="match status" value="1"/>
</dbReference>
<dbReference type="AlphaFoldDB" id="A0A5B8MTH4"/>
<dbReference type="GO" id="GO:0034464">
    <property type="term" value="C:BBSome"/>
    <property type="evidence" value="ECO:0007669"/>
    <property type="project" value="InterPro"/>
</dbReference>
<feature type="repeat" description="TPR" evidence="1">
    <location>
        <begin position="284"/>
        <end position="317"/>
    </location>
</feature>
<dbReference type="SUPFAM" id="SSF48452">
    <property type="entry name" value="TPR-like"/>
    <property type="match status" value="1"/>
</dbReference>
<reference evidence="3 4" key="1">
    <citation type="submission" date="2018-07" db="EMBL/GenBank/DDBJ databases">
        <title>The complete nuclear genome of the prasinophyte Chloropicon primus (CCMP1205).</title>
        <authorList>
            <person name="Pombert J.-F."/>
            <person name="Otis C."/>
            <person name="Turmel M."/>
            <person name="Lemieux C."/>
        </authorList>
    </citation>
    <scope>NUCLEOTIDE SEQUENCE [LARGE SCALE GENOMIC DNA]</scope>
    <source>
        <strain evidence="3 4">CCMP1205</strain>
    </source>
</reference>
<dbReference type="Proteomes" id="UP000316726">
    <property type="component" value="Chromosome 11"/>
</dbReference>
<dbReference type="PROSITE" id="PS50005">
    <property type="entry name" value="TPR"/>
    <property type="match status" value="3"/>
</dbReference>
<evidence type="ECO:0000256" key="2">
    <source>
        <dbReference type="SAM" id="MobiDB-lite"/>
    </source>
</evidence>
<dbReference type="InterPro" id="IPR019734">
    <property type="entry name" value="TPR_rpt"/>
</dbReference>
<feature type="region of interest" description="Disordered" evidence="2">
    <location>
        <begin position="91"/>
        <end position="118"/>
    </location>
</feature>
<evidence type="ECO:0000256" key="1">
    <source>
        <dbReference type="PROSITE-ProRule" id="PRU00339"/>
    </source>
</evidence>
<dbReference type="InterPro" id="IPR011990">
    <property type="entry name" value="TPR-like_helical_dom_sf"/>
</dbReference>
<dbReference type="InterPro" id="IPR028796">
    <property type="entry name" value="BBS8"/>
</dbReference>
<dbReference type="Pfam" id="PF13432">
    <property type="entry name" value="TPR_16"/>
    <property type="match status" value="2"/>
</dbReference>
<dbReference type="SUPFAM" id="SSF81901">
    <property type="entry name" value="HCP-like"/>
    <property type="match status" value="1"/>
</dbReference>
<dbReference type="Gene3D" id="1.25.40.10">
    <property type="entry name" value="Tetratricopeptide repeat domain"/>
    <property type="match status" value="1"/>
</dbReference>
<feature type="repeat" description="TPR" evidence="1">
    <location>
        <begin position="422"/>
        <end position="455"/>
    </location>
</feature>
<organism evidence="3 4">
    <name type="scientific">Chloropicon primus</name>
    <dbReference type="NCBI Taxonomy" id="1764295"/>
    <lineage>
        <taxon>Eukaryota</taxon>
        <taxon>Viridiplantae</taxon>
        <taxon>Chlorophyta</taxon>
        <taxon>Chloropicophyceae</taxon>
        <taxon>Chloropicales</taxon>
        <taxon>Chloropicaceae</taxon>
        <taxon>Chloropicon</taxon>
    </lineage>
</organism>
<dbReference type="EMBL" id="CP031044">
    <property type="protein sequence ID" value="QDZ23627.1"/>
    <property type="molecule type" value="Genomic_DNA"/>
</dbReference>
<feature type="repeat" description="TPR" evidence="1">
    <location>
        <begin position="388"/>
        <end position="421"/>
    </location>
</feature>
<accession>A0A5B8MTH4</accession>
<name>A0A5B8MTH4_9CHLO</name>
<keyword evidence="4" id="KW-1185">Reference proteome</keyword>
<protein>
    <submittedName>
        <fullName evidence="3">Uncharacterized protein</fullName>
    </submittedName>
</protein>
<dbReference type="GO" id="GO:0097730">
    <property type="term" value="C:non-motile cilium"/>
    <property type="evidence" value="ECO:0007669"/>
    <property type="project" value="TreeGrafter"/>
</dbReference>